<dbReference type="EMBL" id="JACHOR010000001">
    <property type="protein sequence ID" value="MBB5745172.1"/>
    <property type="molecule type" value="Genomic_DNA"/>
</dbReference>
<dbReference type="InterPro" id="IPR025827">
    <property type="entry name" value="Zn_ribbon_recom_dom"/>
</dbReference>
<dbReference type="GO" id="GO:0000150">
    <property type="term" value="F:DNA strand exchange activity"/>
    <property type="evidence" value="ECO:0007669"/>
    <property type="project" value="InterPro"/>
</dbReference>
<reference evidence="2 3" key="1">
    <citation type="submission" date="2020-08" db="EMBL/GenBank/DDBJ databases">
        <title>Genomic Encyclopedia of Type Strains, Phase IV (KMG-IV): sequencing the most valuable type-strain genomes for metagenomic binning, comparative biology and taxonomic classification.</title>
        <authorList>
            <person name="Goeker M."/>
        </authorList>
    </citation>
    <scope>NUCLEOTIDE SEQUENCE [LARGE SCALE GENOMIC DNA]</scope>
    <source>
        <strain evidence="2 3">DSM 4737</strain>
    </source>
</reference>
<sequence>MEQGKGSTLERQLQVVERYCAQHQLEIIERVTDEGSSAYAGTNVQTGNLGELIRRVEAGRLPRDITIVVEQLDRISRLPPAKVIAWIQRVTDLGVSIATANDGYVITAESISTNLMGFMGLVFNSFRAHEESRHKSERLAASWKIKRDRLGNGDRRPITGVCPAWLRIDPNKVGFELIPDRAAIVHEIFQRSADGEGKRSITIDLNRRGIEPWGRGKSQATAWHSSYVQKILFNPAVIGDFQPHTKPRGSTRRVPLGEPISGYFPPVVSEKLWATVRGSRKASRGNDGQRGQVNNLLSGLCRCGSCGGPMVYQVKTHEGTRLRGGVSQPQRQASYLSCALRVRGGSCDHANHYRYEPIEKGIVSAFLHSALTDRFFENSDGAASLVDAEYRALRELETAKARAKRMLDLFEETGDQEARERWLGARTEIEAAEAATNALRVRLEHARGSVSPEMHINRVAAVQDLLDGPPSDERRDARMRTASSLRELIDHIEFNVALYVAIRGAPTVVEMDVTGEILGDITIPNTPPDEAHAAGKLKLRWE</sequence>
<dbReference type="Pfam" id="PF13408">
    <property type="entry name" value="Zn_ribbon_recom"/>
    <property type="match status" value="1"/>
</dbReference>
<accession>A0A7W9CH94</accession>
<dbReference type="Gene3D" id="3.90.1750.20">
    <property type="entry name" value="Putative Large Serine Recombinase, Chain B, Domain 2"/>
    <property type="match status" value="1"/>
</dbReference>
<comment type="caution">
    <text evidence="2">The sequence shown here is derived from an EMBL/GenBank/DDBJ whole genome shotgun (WGS) entry which is preliminary data.</text>
</comment>
<dbReference type="InterPro" id="IPR036162">
    <property type="entry name" value="Resolvase-like_N_sf"/>
</dbReference>
<evidence type="ECO:0000313" key="2">
    <source>
        <dbReference type="EMBL" id="MBB5745172.1"/>
    </source>
</evidence>
<dbReference type="AlphaFoldDB" id="A0A7W9CH94"/>
<dbReference type="Proteomes" id="UP000545037">
    <property type="component" value="Unassembled WGS sequence"/>
</dbReference>
<dbReference type="Pfam" id="PF00239">
    <property type="entry name" value="Resolvase"/>
    <property type="match status" value="1"/>
</dbReference>
<evidence type="ECO:0000313" key="3">
    <source>
        <dbReference type="Proteomes" id="UP000545037"/>
    </source>
</evidence>
<organism evidence="2 3">
    <name type="scientific">Brevundimonas variabilis</name>
    <dbReference type="NCBI Taxonomy" id="74312"/>
    <lineage>
        <taxon>Bacteria</taxon>
        <taxon>Pseudomonadati</taxon>
        <taxon>Pseudomonadota</taxon>
        <taxon>Alphaproteobacteria</taxon>
        <taxon>Caulobacterales</taxon>
        <taxon>Caulobacteraceae</taxon>
        <taxon>Brevundimonas</taxon>
    </lineage>
</organism>
<dbReference type="PROSITE" id="PS51736">
    <property type="entry name" value="RECOMBINASES_3"/>
    <property type="match status" value="1"/>
</dbReference>
<dbReference type="InterPro" id="IPR011109">
    <property type="entry name" value="DNA_bind_recombinase_dom"/>
</dbReference>
<evidence type="ECO:0000259" key="1">
    <source>
        <dbReference type="PROSITE" id="PS51736"/>
    </source>
</evidence>
<dbReference type="SUPFAM" id="SSF53041">
    <property type="entry name" value="Resolvase-like"/>
    <property type="match status" value="1"/>
</dbReference>
<dbReference type="GO" id="GO:0003677">
    <property type="term" value="F:DNA binding"/>
    <property type="evidence" value="ECO:0007669"/>
    <property type="project" value="InterPro"/>
</dbReference>
<proteinExistence type="predicted"/>
<dbReference type="Pfam" id="PF07508">
    <property type="entry name" value="Recombinase"/>
    <property type="match status" value="1"/>
</dbReference>
<dbReference type="InterPro" id="IPR038109">
    <property type="entry name" value="DNA_bind_recomb_sf"/>
</dbReference>
<dbReference type="SMART" id="SM00857">
    <property type="entry name" value="Resolvase"/>
    <property type="match status" value="1"/>
</dbReference>
<dbReference type="InterPro" id="IPR006119">
    <property type="entry name" value="Resolv_N"/>
</dbReference>
<feature type="domain" description="Resolvase/invertase-type recombinase catalytic" evidence="1">
    <location>
        <begin position="1"/>
        <end position="150"/>
    </location>
</feature>
<gene>
    <name evidence="2" type="ORF">GGR13_000744</name>
</gene>
<dbReference type="PANTHER" id="PTHR30461">
    <property type="entry name" value="DNA-INVERTASE FROM LAMBDOID PROPHAGE"/>
    <property type="match status" value="1"/>
</dbReference>
<dbReference type="InterPro" id="IPR050639">
    <property type="entry name" value="SSR_resolvase"/>
</dbReference>
<protein>
    <submittedName>
        <fullName evidence="2">DNA invertase Pin-like site-specific DNA recombinase</fullName>
    </submittedName>
</protein>
<dbReference type="Gene3D" id="3.40.50.1390">
    <property type="entry name" value="Resolvase, N-terminal catalytic domain"/>
    <property type="match status" value="1"/>
</dbReference>
<dbReference type="PANTHER" id="PTHR30461:SF23">
    <property type="entry name" value="DNA RECOMBINASE-RELATED"/>
    <property type="match status" value="1"/>
</dbReference>
<keyword evidence="3" id="KW-1185">Reference proteome</keyword>
<name>A0A7W9CH94_9CAUL</name>
<dbReference type="CDD" id="cd00338">
    <property type="entry name" value="Ser_Recombinase"/>
    <property type="match status" value="1"/>
</dbReference>